<dbReference type="CDD" id="cd02222">
    <property type="entry name" value="cupin_TM1459-like"/>
    <property type="match status" value="1"/>
</dbReference>
<evidence type="ECO:0000313" key="3">
    <source>
        <dbReference type="Proteomes" id="UP000248806"/>
    </source>
</evidence>
<keyword evidence="2" id="KW-0560">Oxidoreductase</keyword>
<gene>
    <name evidence="2" type="ORF">EI42_02604</name>
</gene>
<dbReference type="Pfam" id="PF07883">
    <property type="entry name" value="Cupin_2"/>
    <property type="match status" value="1"/>
</dbReference>
<keyword evidence="3" id="KW-1185">Reference proteome</keyword>
<reference evidence="2 3" key="1">
    <citation type="submission" date="2018-06" db="EMBL/GenBank/DDBJ databases">
        <title>Genomic Encyclopedia of Archaeal and Bacterial Type Strains, Phase II (KMG-II): from individual species to whole genera.</title>
        <authorList>
            <person name="Goeker M."/>
        </authorList>
    </citation>
    <scope>NUCLEOTIDE SEQUENCE [LARGE SCALE GENOMIC DNA]</scope>
    <source>
        <strain evidence="2 3">ATCC BAA-1881</strain>
    </source>
</reference>
<sequence>MSAIHRFKGLENGEFRWQDVEVREYGPDNSRADRASRQILVGFEENSPHFHMRYFAVQPGGHTSLDEHAHDHGVYVLHGCARLRLGDEEHEVREGDAIYISGNEIHQFFTVGDEPFGFLCVVPAKR</sequence>
<proteinExistence type="predicted"/>
<dbReference type="AlphaFoldDB" id="A0A326UGZ3"/>
<dbReference type="EMBL" id="QKUF01000007">
    <property type="protein sequence ID" value="PZW30630.1"/>
    <property type="molecule type" value="Genomic_DNA"/>
</dbReference>
<organism evidence="2 3">
    <name type="scientific">Thermosporothrix hazakensis</name>
    <dbReference type="NCBI Taxonomy" id="644383"/>
    <lineage>
        <taxon>Bacteria</taxon>
        <taxon>Bacillati</taxon>
        <taxon>Chloroflexota</taxon>
        <taxon>Ktedonobacteria</taxon>
        <taxon>Ktedonobacterales</taxon>
        <taxon>Thermosporotrichaceae</taxon>
        <taxon>Thermosporothrix</taxon>
    </lineage>
</organism>
<dbReference type="RefSeq" id="WP_170142584.1">
    <property type="nucleotide sequence ID" value="NZ_BIFX01000001.1"/>
</dbReference>
<dbReference type="Gene3D" id="2.60.120.10">
    <property type="entry name" value="Jelly Rolls"/>
    <property type="match status" value="1"/>
</dbReference>
<name>A0A326UGZ3_THEHA</name>
<evidence type="ECO:0000259" key="1">
    <source>
        <dbReference type="Pfam" id="PF07883"/>
    </source>
</evidence>
<evidence type="ECO:0000313" key="2">
    <source>
        <dbReference type="EMBL" id="PZW30630.1"/>
    </source>
</evidence>
<dbReference type="InterPro" id="IPR014710">
    <property type="entry name" value="RmlC-like_jellyroll"/>
</dbReference>
<feature type="domain" description="Cupin type-2" evidence="1">
    <location>
        <begin position="54"/>
        <end position="122"/>
    </location>
</feature>
<accession>A0A326UGZ3</accession>
<dbReference type="Proteomes" id="UP000248806">
    <property type="component" value="Unassembled WGS sequence"/>
</dbReference>
<dbReference type="GO" id="GO:0051213">
    <property type="term" value="F:dioxygenase activity"/>
    <property type="evidence" value="ECO:0007669"/>
    <property type="project" value="UniProtKB-KW"/>
</dbReference>
<keyword evidence="2" id="KW-0223">Dioxygenase</keyword>
<dbReference type="InterPro" id="IPR013096">
    <property type="entry name" value="Cupin_2"/>
</dbReference>
<dbReference type="InterPro" id="IPR011051">
    <property type="entry name" value="RmlC_Cupin_sf"/>
</dbReference>
<protein>
    <submittedName>
        <fullName evidence="2">Quercetin dioxygenase-like cupin family protein</fullName>
    </submittedName>
</protein>
<comment type="caution">
    <text evidence="2">The sequence shown here is derived from an EMBL/GenBank/DDBJ whole genome shotgun (WGS) entry which is preliminary data.</text>
</comment>
<dbReference type="SUPFAM" id="SSF51182">
    <property type="entry name" value="RmlC-like cupins"/>
    <property type="match status" value="1"/>
</dbReference>